<name>A0ABS1L2R4_9BACT</name>
<accession>A0ABS1L2R4</accession>
<keyword evidence="1" id="KW-0732">Signal</keyword>
<evidence type="ECO:0000313" key="3">
    <source>
        <dbReference type="Proteomes" id="UP000613030"/>
    </source>
</evidence>
<proteinExistence type="predicted"/>
<evidence type="ECO:0008006" key="4">
    <source>
        <dbReference type="Google" id="ProtNLM"/>
    </source>
</evidence>
<feature type="signal peptide" evidence="1">
    <location>
        <begin position="1"/>
        <end position="25"/>
    </location>
</feature>
<comment type="caution">
    <text evidence="2">The sequence shown here is derived from an EMBL/GenBank/DDBJ whole genome shotgun (WGS) entry which is preliminary data.</text>
</comment>
<keyword evidence="3" id="KW-1185">Reference proteome</keyword>
<evidence type="ECO:0000256" key="1">
    <source>
        <dbReference type="SAM" id="SignalP"/>
    </source>
</evidence>
<sequence>MKTLLLMAGCVVGITHMAFSQHVVAGPVGESTIAGVQVGASVSYLSKREFSLGVFFVKSASRSDAWSTPHVVFYGVHTAVPLMRTSKIVFSGTFRAGLSNQQFVVVVPGAETRLMTNRRVQLVSSVAWRYGHAALGAALLLKL</sequence>
<dbReference type="Proteomes" id="UP000613030">
    <property type="component" value="Unassembled WGS sequence"/>
</dbReference>
<feature type="chain" id="PRO_5047092973" description="DUF3575 domain-containing protein" evidence="1">
    <location>
        <begin position="26"/>
        <end position="143"/>
    </location>
</feature>
<organism evidence="2 3">
    <name type="scientific">Chryseolinea lacunae</name>
    <dbReference type="NCBI Taxonomy" id="2801331"/>
    <lineage>
        <taxon>Bacteria</taxon>
        <taxon>Pseudomonadati</taxon>
        <taxon>Bacteroidota</taxon>
        <taxon>Cytophagia</taxon>
        <taxon>Cytophagales</taxon>
        <taxon>Fulvivirgaceae</taxon>
        <taxon>Chryseolinea</taxon>
    </lineage>
</organism>
<protein>
    <recommendedName>
        <fullName evidence="4">DUF3575 domain-containing protein</fullName>
    </recommendedName>
</protein>
<dbReference type="EMBL" id="JAERRB010000020">
    <property type="protein sequence ID" value="MBL0745823.1"/>
    <property type="molecule type" value="Genomic_DNA"/>
</dbReference>
<dbReference type="RefSeq" id="WP_202016469.1">
    <property type="nucleotide sequence ID" value="NZ_JAERRB010000020.1"/>
</dbReference>
<gene>
    <name evidence="2" type="ORF">JI741_31605</name>
</gene>
<reference evidence="2 3" key="1">
    <citation type="submission" date="2021-01" db="EMBL/GenBank/DDBJ databases">
        <title>Chryseolinea sp. Jin1 Genome sequencing and assembly.</title>
        <authorList>
            <person name="Kim I."/>
        </authorList>
    </citation>
    <scope>NUCLEOTIDE SEQUENCE [LARGE SCALE GENOMIC DNA]</scope>
    <source>
        <strain evidence="2 3">Jin1</strain>
    </source>
</reference>
<evidence type="ECO:0000313" key="2">
    <source>
        <dbReference type="EMBL" id="MBL0745823.1"/>
    </source>
</evidence>